<organism evidence="5 6">
    <name type="scientific">Crassaminicella indica</name>
    <dbReference type="NCBI Taxonomy" id="2855394"/>
    <lineage>
        <taxon>Bacteria</taxon>
        <taxon>Bacillati</taxon>
        <taxon>Bacillota</taxon>
        <taxon>Clostridia</taxon>
        <taxon>Eubacteriales</taxon>
        <taxon>Clostridiaceae</taxon>
        <taxon>Crassaminicella</taxon>
    </lineage>
</organism>
<gene>
    <name evidence="5" type="primary">yugI</name>
    <name evidence="5" type="ORF">KVH43_04215</name>
</gene>
<keyword evidence="1" id="KW-0689">Ribosomal protein</keyword>
<dbReference type="NCBIfam" id="NF005973">
    <property type="entry name" value="PRK08059.1"/>
    <property type="match status" value="1"/>
</dbReference>
<dbReference type="InterPro" id="IPR050437">
    <property type="entry name" value="Ribos_protein_bS1-like"/>
</dbReference>
<dbReference type="CDD" id="cd05692">
    <property type="entry name" value="S1_RPS1_repeat_hs4"/>
    <property type="match status" value="1"/>
</dbReference>
<dbReference type="Pfam" id="PF00575">
    <property type="entry name" value="S1"/>
    <property type="match status" value="1"/>
</dbReference>
<evidence type="ECO:0000256" key="1">
    <source>
        <dbReference type="ARBA" id="ARBA00022980"/>
    </source>
</evidence>
<accession>A0ABX8RDT3</accession>
<sequence>MSNNIEVGNIIVGKVTAIKPFGAFVALEEGKEGLVHISQIAHGFVKNINEHLSIGDEVKVKILSVDEESGRISLSIRETLPAPEATEGKSERPRRPRQKKSGMNYQDPKNRESFNSLGEHLKAWLEQSKK</sequence>
<dbReference type="InterPro" id="IPR003029">
    <property type="entry name" value="S1_domain"/>
</dbReference>
<proteinExistence type="predicted"/>
<evidence type="ECO:0000256" key="2">
    <source>
        <dbReference type="ARBA" id="ARBA00023274"/>
    </source>
</evidence>
<dbReference type="PROSITE" id="PS50126">
    <property type="entry name" value="S1"/>
    <property type="match status" value="1"/>
</dbReference>
<evidence type="ECO:0000313" key="6">
    <source>
        <dbReference type="Proteomes" id="UP000886818"/>
    </source>
</evidence>
<reference evidence="5" key="1">
    <citation type="submission" date="2021-07" db="EMBL/GenBank/DDBJ databases">
        <title>Complete genome sequence of Crassaminicella sp. 143-21, isolated from a deep-sea hydrothermal vent.</title>
        <authorList>
            <person name="Li X."/>
        </authorList>
    </citation>
    <scope>NUCLEOTIDE SEQUENCE</scope>
    <source>
        <strain evidence="5">143-21</strain>
    </source>
</reference>
<keyword evidence="2" id="KW-0687">Ribonucleoprotein</keyword>
<evidence type="ECO:0000259" key="4">
    <source>
        <dbReference type="PROSITE" id="PS50126"/>
    </source>
</evidence>
<dbReference type="SMART" id="SM00316">
    <property type="entry name" value="S1"/>
    <property type="match status" value="1"/>
</dbReference>
<name>A0ABX8RDT3_9CLOT</name>
<evidence type="ECO:0000256" key="3">
    <source>
        <dbReference type="SAM" id="MobiDB-lite"/>
    </source>
</evidence>
<dbReference type="EMBL" id="CP078093">
    <property type="protein sequence ID" value="QXM06931.1"/>
    <property type="molecule type" value="Genomic_DNA"/>
</dbReference>
<dbReference type="PANTHER" id="PTHR10724:SF7">
    <property type="entry name" value="SMALL RIBOSOMAL SUBUNIT PROTEIN BS1C"/>
    <property type="match status" value="1"/>
</dbReference>
<protein>
    <submittedName>
        <fullName evidence="5">General stress protein 13</fullName>
    </submittedName>
</protein>
<evidence type="ECO:0000313" key="5">
    <source>
        <dbReference type="EMBL" id="QXM06931.1"/>
    </source>
</evidence>
<keyword evidence="6" id="KW-1185">Reference proteome</keyword>
<dbReference type="NCBIfam" id="NF040579">
    <property type="entry name" value="S1_dom_CvfD"/>
    <property type="match status" value="1"/>
</dbReference>
<dbReference type="RefSeq" id="WP_218283624.1">
    <property type="nucleotide sequence ID" value="NZ_CP078093.1"/>
</dbReference>
<dbReference type="Proteomes" id="UP000886818">
    <property type="component" value="Chromosome"/>
</dbReference>
<dbReference type="PANTHER" id="PTHR10724">
    <property type="entry name" value="30S RIBOSOMAL PROTEIN S1"/>
    <property type="match status" value="1"/>
</dbReference>
<feature type="domain" description="S1 motif" evidence="4">
    <location>
        <begin position="8"/>
        <end position="77"/>
    </location>
</feature>
<feature type="region of interest" description="Disordered" evidence="3">
    <location>
        <begin position="74"/>
        <end position="118"/>
    </location>
</feature>